<dbReference type="Proteomes" id="UP000218151">
    <property type="component" value="Unassembled WGS sequence"/>
</dbReference>
<dbReference type="SUPFAM" id="SSF56954">
    <property type="entry name" value="Outer membrane efflux proteins (OEP)"/>
    <property type="match status" value="1"/>
</dbReference>
<comment type="similarity">
    <text evidence="1">Belongs to the outer membrane factor (OMF) (TC 1.B.17) family.</text>
</comment>
<protein>
    <submittedName>
        <fullName evidence="4">Transporter</fullName>
    </submittedName>
</protein>
<dbReference type="GO" id="GO:0015562">
    <property type="term" value="F:efflux transmembrane transporter activity"/>
    <property type="evidence" value="ECO:0007669"/>
    <property type="project" value="InterPro"/>
</dbReference>
<comment type="caution">
    <text evidence="4">The sequence shown here is derived from an EMBL/GenBank/DDBJ whole genome shotgun (WGS) entry which is preliminary data.</text>
</comment>
<sequence>MAVASSATIAQAQTAGVGAAAARFPGSAGSLLPIAASSAQAGGSVTAPIAQPATTPTAPQPSTVSGPPSPAAPLAPRTGPLPQALTLEQALDEALARSPTVVAAQADVEASRGRLRQAGFRPNPQLSVDVENFTGSGVYSGLNSVETTVTVNQQLDLFGRRSARVNAAQAALAAQEVRLAIARADLVQAVRTQFAGAAAARDRLRLAIDNAERARELARIADELVAAGREPPLRALRARANFAQTEAALRAAEAADLTARRLLAGLFGVAGEVRAVTGPLAPVALGVIEPRATLEVRLAEAERLQAQTALRQEQVARRLNPSVGVGVRRLEQTSDTALVAGVSVPLPLFDRNQGNIAAASAAIRAAEARRDAALALATARIGNAQTNLAAARARVDALERAALPQATEALRLANLAYRAGRLTLLELLDAQQALAAAQGELIDARAALAEASATLVRAAAQ</sequence>
<organism evidence="4 5">
    <name type="scientific">Sphingomonas lenta</name>
    <dbReference type="NCBI Taxonomy" id="1141887"/>
    <lineage>
        <taxon>Bacteria</taxon>
        <taxon>Pseudomonadati</taxon>
        <taxon>Pseudomonadota</taxon>
        <taxon>Alphaproteobacteria</taxon>
        <taxon>Sphingomonadales</taxon>
        <taxon>Sphingomonadaceae</taxon>
        <taxon>Sphingomonas</taxon>
    </lineage>
</organism>
<gene>
    <name evidence="4" type="ORF">CKY28_06915</name>
</gene>
<dbReference type="Gene3D" id="1.20.1600.10">
    <property type="entry name" value="Outer membrane efflux proteins (OEP)"/>
    <property type="match status" value="1"/>
</dbReference>
<dbReference type="PANTHER" id="PTHR30203:SF24">
    <property type="entry name" value="BLR4935 PROTEIN"/>
    <property type="match status" value="1"/>
</dbReference>
<dbReference type="InterPro" id="IPR010131">
    <property type="entry name" value="MdtP/NodT-like"/>
</dbReference>
<feature type="coiled-coil region" evidence="2">
    <location>
        <begin position="427"/>
        <end position="454"/>
    </location>
</feature>
<evidence type="ECO:0000256" key="2">
    <source>
        <dbReference type="SAM" id="Coils"/>
    </source>
</evidence>
<dbReference type="AlphaFoldDB" id="A0A2A2SIY8"/>
<evidence type="ECO:0000256" key="3">
    <source>
        <dbReference type="SAM" id="MobiDB-lite"/>
    </source>
</evidence>
<evidence type="ECO:0000313" key="4">
    <source>
        <dbReference type="EMBL" id="PAX09189.1"/>
    </source>
</evidence>
<dbReference type="EMBL" id="NSLI01000002">
    <property type="protein sequence ID" value="PAX09189.1"/>
    <property type="molecule type" value="Genomic_DNA"/>
</dbReference>
<dbReference type="PANTHER" id="PTHR30203">
    <property type="entry name" value="OUTER MEMBRANE CATION EFFLUX PROTEIN"/>
    <property type="match status" value="1"/>
</dbReference>
<feature type="region of interest" description="Disordered" evidence="3">
    <location>
        <begin position="47"/>
        <end position="80"/>
    </location>
</feature>
<proteinExistence type="inferred from homology"/>
<evidence type="ECO:0000313" key="5">
    <source>
        <dbReference type="Proteomes" id="UP000218151"/>
    </source>
</evidence>
<dbReference type="OrthoDB" id="9791261at2"/>
<name>A0A2A2SIY8_9SPHN</name>
<keyword evidence="5" id="KW-1185">Reference proteome</keyword>
<accession>A0A2A2SIY8</accession>
<keyword evidence="2" id="KW-0175">Coiled coil</keyword>
<reference evidence="5" key="1">
    <citation type="submission" date="2017-09" db="EMBL/GenBank/DDBJ databases">
        <authorList>
            <person name="Feng G."/>
            <person name="Zhu H."/>
        </authorList>
    </citation>
    <scope>NUCLEOTIDE SEQUENCE [LARGE SCALE GENOMIC DNA]</scope>
    <source>
        <strain evidence="5">1PNM-20</strain>
    </source>
</reference>
<dbReference type="InterPro" id="IPR003423">
    <property type="entry name" value="OMP_efflux"/>
</dbReference>
<feature type="compositionally biased region" description="Low complexity" evidence="3">
    <location>
        <begin position="47"/>
        <end position="61"/>
    </location>
</feature>
<dbReference type="Pfam" id="PF02321">
    <property type="entry name" value="OEP"/>
    <property type="match status" value="2"/>
</dbReference>
<evidence type="ECO:0000256" key="1">
    <source>
        <dbReference type="ARBA" id="ARBA00007613"/>
    </source>
</evidence>